<sequence>MLLTAALSTEAQVTFELAKVPANTPATDTLFLTGNLNNWNPADKNLSFKKGAQDQWHLTIPAGEGVLEYKITRGSWAKGEALASGAARTNRAYKATGKADTVRLEIESWEDNFTRADKAHTATPSVQVISNVFYMPQLQKNRRVWVYLPPGYGTSQKKYPVLYMHDGQNLFDAYYGFSGEWGVDETMDSLAKNKNLEVIVVGVDNGSEERMNEYTPWRNAKYGGGKGDAYVDFLAQTLKPYIDTHYRTLSGKSHTGVAGSSMGGLISLYAAMKYPQVFGKAGVFSPAFWVSPQFFDYAAKTKPAKDAKIYLVAGAKEGEQMVPDMARMRDLLQKQGLKSKKLNYQVHADGEHKEAFWQREFPGVVQWLFAE</sequence>
<dbReference type="InterPro" id="IPR013784">
    <property type="entry name" value="Carb-bd-like_fold"/>
</dbReference>
<evidence type="ECO:0000313" key="2">
    <source>
        <dbReference type="EMBL" id="AKQ47577.1"/>
    </source>
</evidence>
<dbReference type="InterPro" id="IPR050583">
    <property type="entry name" value="Mycobacterial_A85_antigen"/>
</dbReference>
<dbReference type="Pfam" id="PF00756">
    <property type="entry name" value="Esterase"/>
    <property type="match status" value="1"/>
</dbReference>
<gene>
    <name evidence="2" type="ORF">TH63_08845</name>
</gene>
<evidence type="ECO:0000313" key="3">
    <source>
        <dbReference type="Proteomes" id="UP000036458"/>
    </source>
</evidence>
<dbReference type="InterPro" id="IPR000801">
    <property type="entry name" value="Esterase-like"/>
</dbReference>
<dbReference type="EMBL" id="CP010777">
    <property type="protein sequence ID" value="AKQ47577.1"/>
    <property type="molecule type" value="Genomic_DNA"/>
</dbReference>
<name>A0A0H4VUJ7_9BACT</name>
<dbReference type="PANTHER" id="PTHR48098">
    <property type="entry name" value="ENTEROCHELIN ESTERASE-RELATED"/>
    <property type="match status" value="1"/>
</dbReference>
<dbReference type="KEGG" id="ruf:TH63_08845"/>
<dbReference type="GO" id="GO:2001070">
    <property type="term" value="F:starch binding"/>
    <property type="evidence" value="ECO:0007669"/>
    <property type="project" value="InterPro"/>
</dbReference>
<dbReference type="AlphaFoldDB" id="A0A0H4VUJ7"/>
<dbReference type="PROSITE" id="PS51166">
    <property type="entry name" value="CBM20"/>
    <property type="match status" value="1"/>
</dbReference>
<dbReference type="PATRIC" id="fig|1379910.4.peg.1922"/>
<dbReference type="Proteomes" id="UP000036458">
    <property type="component" value="Chromosome"/>
</dbReference>
<dbReference type="InterPro" id="IPR013783">
    <property type="entry name" value="Ig-like_fold"/>
</dbReference>
<dbReference type="InterPro" id="IPR002044">
    <property type="entry name" value="CBM20"/>
</dbReference>
<dbReference type="SUPFAM" id="SSF49452">
    <property type="entry name" value="Starch-binding domain-like"/>
    <property type="match status" value="1"/>
</dbReference>
<evidence type="ECO:0000259" key="1">
    <source>
        <dbReference type="PROSITE" id="PS51166"/>
    </source>
</evidence>
<feature type="domain" description="CBM20" evidence="1">
    <location>
        <begin position="7"/>
        <end position="111"/>
    </location>
</feature>
<organism evidence="2 3">
    <name type="scientific">Rufibacter radiotolerans</name>
    <dbReference type="NCBI Taxonomy" id="1379910"/>
    <lineage>
        <taxon>Bacteria</taxon>
        <taxon>Pseudomonadati</taxon>
        <taxon>Bacteroidota</taxon>
        <taxon>Cytophagia</taxon>
        <taxon>Cytophagales</taxon>
        <taxon>Hymenobacteraceae</taxon>
        <taxon>Rufibacter</taxon>
    </lineage>
</organism>
<proteinExistence type="predicted"/>
<keyword evidence="3" id="KW-1185">Reference proteome</keyword>
<accession>A0A0H4VUJ7</accession>
<dbReference type="STRING" id="1379910.TH63_08845"/>
<dbReference type="PANTHER" id="PTHR48098:SF6">
    <property type="entry name" value="FERRI-BACILLIBACTIN ESTERASE BESA"/>
    <property type="match status" value="1"/>
</dbReference>
<dbReference type="InterPro" id="IPR029058">
    <property type="entry name" value="AB_hydrolase_fold"/>
</dbReference>
<protein>
    <recommendedName>
        <fullName evidence="1">CBM20 domain-containing protein</fullName>
    </recommendedName>
</protein>
<dbReference type="SUPFAM" id="SSF53474">
    <property type="entry name" value="alpha/beta-Hydrolases"/>
    <property type="match status" value="1"/>
</dbReference>
<dbReference type="Gene3D" id="2.60.40.10">
    <property type="entry name" value="Immunoglobulins"/>
    <property type="match status" value="1"/>
</dbReference>
<reference evidence="2 3" key="1">
    <citation type="submission" date="2015-01" db="EMBL/GenBank/DDBJ databases">
        <title>Rufibacter sp./DG31D/ whole genome sequencing.</title>
        <authorList>
            <person name="Kim M.K."/>
            <person name="Srinivasan S."/>
            <person name="Lee J.-J."/>
        </authorList>
    </citation>
    <scope>NUCLEOTIDE SEQUENCE [LARGE SCALE GENOMIC DNA]</scope>
    <source>
        <strain evidence="2 3">DG31D</strain>
    </source>
</reference>
<dbReference type="Gene3D" id="3.40.50.1820">
    <property type="entry name" value="alpha/beta hydrolase"/>
    <property type="match status" value="1"/>
</dbReference>